<proteinExistence type="predicted"/>
<dbReference type="EMBL" id="UOEH01000198">
    <property type="protein sequence ID" value="VAV96540.1"/>
    <property type="molecule type" value="Genomic_DNA"/>
</dbReference>
<organism evidence="2">
    <name type="scientific">hydrothermal vent metagenome</name>
    <dbReference type="NCBI Taxonomy" id="652676"/>
    <lineage>
        <taxon>unclassified sequences</taxon>
        <taxon>metagenomes</taxon>
        <taxon>ecological metagenomes</taxon>
    </lineage>
</organism>
<dbReference type="InterPro" id="IPR029068">
    <property type="entry name" value="Glyas_Bleomycin-R_OHBP_Dase"/>
</dbReference>
<dbReference type="AlphaFoldDB" id="A0A3B0RSU4"/>
<dbReference type="CDD" id="cd06587">
    <property type="entry name" value="VOC"/>
    <property type="match status" value="1"/>
</dbReference>
<dbReference type="Pfam" id="PF13669">
    <property type="entry name" value="Glyoxalase_4"/>
    <property type="match status" value="1"/>
</dbReference>
<dbReference type="PROSITE" id="PS51819">
    <property type="entry name" value="VOC"/>
    <property type="match status" value="1"/>
</dbReference>
<feature type="domain" description="VOC" evidence="1">
    <location>
        <begin position="3"/>
        <end position="127"/>
    </location>
</feature>
<name>A0A3B0RSU4_9ZZZZ</name>
<protein>
    <recommendedName>
        <fullName evidence="1">VOC domain-containing protein</fullName>
    </recommendedName>
</protein>
<reference evidence="2" key="1">
    <citation type="submission" date="2018-06" db="EMBL/GenBank/DDBJ databases">
        <authorList>
            <person name="Zhirakovskaya E."/>
        </authorList>
    </citation>
    <scope>NUCLEOTIDE SEQUENCE</scope>
</reference>
<dbReference type="SUPFAM" id="SSF54593">
    <property type="entry name" value="Glyoxalase/Bleomycin resistance protein/Dihydroxybiphenyl dioxygenase"/>
    <property type="match status" value="1"/>
</dbReference>
<accession>A0A3B0RSU4</accession>
<evidence type="ECO:0000259" key="1">
    <source>
        <dbReference type="PROSITE" id="PS51819"/>
    </source>
</evidence>
<evidence type="ECO:0000313" key="2">
    <source>
        <dbReference type="EMBL" id="VAV96540.1"/>
    </source>
</evidence>
<sequence>MPKLEHVNLVVEDIDPTLTLLGAAFPEWRLRGEGRDEWCGMARRWVHFGDDETYVTLNDFGEGPQRDLQSPTPGLAHIGFEVASIDLIIARLKTAGFEPRTWGPDHPHRRNVYFLDGAGLEFEFIEYLSDAPEERNLYV</sequence>
<gene>
    <name evidence="2" type="ORF">MNBD_ALPHA05-545</name>
</gene>
<dbReference type="InterPro" id="IPR037523">
    <property type="entry name" value="VOC_core"/>
</dbReference>
<dbReference type="Gene3D" id="3.10.180.10">
    <property type="entry name" value="2,3-Dihydroxybiphenyl 1,2-Dioxygenase, domain 1"/>
    <property type="match status" value="1"/>
</dbReference>